<keyword evidence="2" id="KW-1003">Cell membrane</keyword>
<dbReference type="InterPro" id="IPR000045">
    <property type="entry name" value="Prepilin_IV_endopep_pep"/>
</dbReference>
<evidence type="ECO:0000256" key="4">
    <source>
        <dbReference type="ARBA" id="ARBA00022989"/>
    </source>
</evidence>
<dbReference type="Pfam" id="PF01478">
    <property type="entry name" value="Peptidase_A24"/>
    <property type="match status" value="1"/>
</dbReference>
<organism evidence="8 9">
    <name type="scientific">Hyphomicrobium album</name>
    <dbReference type="NCBI Taxonomy" id="2665159"/>
    <lineage>
        <taxon>Bacteria</taxon>
        <taxon>Pseudomonadati</taxon>
        <taxon>Pseudomonadota</taxon>
        <taxon>Alphaproteobacteria</taxon>
        <taxon>Hyphomicrobiales</taxon>
        <taxon>Hyphomicrobiaceae</taxon>
        <taxon>Hyphomicrobium</taxon>
    </lineage>
</organism>
<keyword evidence="5 6" id="KW-0472">Membrane</keyword>
<evidence type="ECO:0000256" key="1">
    <source>
        <dbReference type="ARBA" id="ARBA00004651"/>
    </source>
</evidence>
<protein>
    <submittedName>
        <fullName evidence="8">Peptidase</fullName>
    </submittedName>
</protein>
<evidence type="ECO:0000256" key="6">
    <source>
        <dbReference type="SAM" id="Phobius"/>
    </source>
</evidence>
<dbReference type="PANTHER" id="PTHR36506">
    <property type="entry name" value="PREFLAGELLIN PEPTIDASE"/>
    <property type="match status" value="1"/>
</dbReference>
<keyword evidence="9" id="KW-1185">Reference proteome</keyword>
<dbReference type="Proteomes" id="UP000440694">
    <property type="component" value="Unassembled WGS sequence"/>
</dbReference>
<evidence type="ECO:0000259" key="7">
    <source>
        <dbReference type="Pfam" id="PF01478"/>
    </source>
</evidence>
<gene>
    <name evidence="8" type="ORF">GIW81_14515</name>
</gene>
<keyword evidence="4 6" id="KW-1133">Transmembrane helix</keyword>
<evidence type="ECO:0000256" key="3">
    <source>
        <dbReference type="ARBA" id="ARBA00022692"/>
    </source>
</evidence>
<name>A0A6I3KNQ7_9HYPH</name>
<dbReference type="InterPro" id="IPR052218">
    <property type="entry name" value="Preflagellin_Peptidase"/>
</dbReference>
<proteinExistence type="predicted"/>
<accession>A0A6I3KNQ7</accession>
<evidence type="ECO:0000313" key="9">
    <source>
        <dbReference type="Proteomes" id="UP000440694"/>
    </source>
</evidence>
<evidence type="ECO:0000256" key="5">
    <source>
        <dbReference type="ARBA" id="ARBA00023136"/>
    </source>
</evidence>
<keyword evidence="3 6" id="KW-0812">Transmembrane</keyword>
<feature type="transmembrane region" description="Helical" evidence="6">
    <location>
        <begin position="106"/>
        <end position="127"/>
    </location>
</feature>
<dbReference type="GO" id="GO:0004190">
    <property type="term" value="F:aspartic-type endopeptidase activity"/>
    <property type="evidence" value="ECO:0007669"/>
    <property type="project" value="InterPro"/>
</dbReference>
<evidence type="ECO:0000313" key="8">
    <source>
        <dbReference type="EMBL" id="MTD95550.1"/>
    </source>
</evidence>
<comment type="subcellular location">
    <subcellularLocation>
        <location evidence="1">Cell membrane</location>
        <topology evidence="1">Multi-pass membrane protein</topology>
    </subcellularLocation>
</comment>
<dbReference type="PANTHER" id="PTHR36506:SF1">
    <property type="entry name" value="PREFLAGELLIN PEPTIDASE"/>
    <property type="match status" value="1"/>
</dbReference>
<comment type="caution">
    <text evidence="8">The sequence shown here is derived from an EMBL/GenBank/DDBJ whole genome shotgun (WGS) entry which is preliminary data.</text>
</comment>
<feature type="transmembrane region" description="Helical" evidence="6">
    <location>
        <begin position="63"/>
        <end position="86"/>
    </location>
</feature>
<dbReference type="Gene3D" id="1.20.120.1220">
    <property type="match status" value="1"/>
</dbReference>
<reference evidence="8 9" key="1">
    <citation type="submission" date="2019-11" db="EMBL/GenBank/DDBJ databases">
        <title>Identification of a novel strain.</title>
        <authorList>
            <person name="Xu Q."/>
            <person name="Wang G."/>
        </authorList>
    </citation>
    <scope>NUCLEOTIDE SEQUENCE [LARGE SCALE GENOMIC DNA]</scope>
    <source>
        <strain evidence="9">xq</strain>
    </source>
</reference>
<feature type="transmembrane region" description="Helical" evidence="6">
    <location>
        <begin position="35"/>
        <end position="56"/>
    </location>
</feature>
<dbReference type="EMBL" id="WMBQ01000002">
    <property type="protein sequence ID" value="MTD95550.1"/>
    <property type="molecule type" value="Genomic_DNA"/>
</dbReference>
<dbReference type="GO" id="GO:0005886">
    <property type="term" value="C:plasma membrane"/>
    <property type="evidence" value="ECO:0007669"/>
    <property type="project" value="UniProtKB-SubCell"/>
</dbReference>
<dbReference type="AlphaFoldDB" id="A0A6I3KNQ7"/>
<feature type="domain" description="Prepilin type IV endopeptidase peptidase" evidence="7">
    <location>
        <begin position="18"/>
        <end position="122"/>
    </location>
</feature>
<sequence>MCRQLQGTSVSLAYSLLFVFPFIMLYAAAMDVLTMRIANTITIGLVAAFFVVAAIAGMSAQQMLVHVSVGLAVLLANMLLFQLRLVGGGDAKLLATAALWIGYEQLIPFVVYVTIFGGVLALLILAYRRAPASALPLPEWASRLHNPSEGMPYGVAITAGALIVYPLTPLPGLLAA</sequence>
<evidence type="ECO:0000256" key="2">
    <source>
        <dbReference type="ARBA" id="ARBA00022475"/>
    </source>
</evidence>
<feature type="transmembrane region" description="Helical" evidence="6">
    <location>
        <begin position="12"/>
        <end position="29"/>
    </location>
</feature>